<organism evidence="10 11">
    <name type="scientific">Arenimonas terrae</name>
    <dbReference type="NCBI Taxonomy" id="2546226"/>
    <lineage>
        <taxon>Bacteria</taxon>
        <taxon>Pseudomonadati</taxon>
        <taxon>Pseudomonadota</taxon>
        <taxon>Gammaproteobacteria</taxon>
        <taxon>Lysobacterales</taxon>
        <taxon>Lysobacteraceae</taxon>
        <taxon>Arenimonas</taxon>
    </lineage>
</organism>
<dbReference type="InterPro" id="IPR000014">
    <property type="entry name" value="PAS"/>
</dbReference>
<dbReference type="InterPro" id="IPR001633">
    <property type="entry name" value="EAL_dom"/>
</dbReference>
<feature type="domain" description="GGDEF" evidence="9">
    <location>
        <begin position="541"/>
        <end position="673"/>
    </location>
</feature>
<dbReference type="NCBIfam" id="TIGR00254">
    <property type="entry name" value="GGDEF"/>
    <property type="match status" value="1"/>
</dbReference>
<dbReference type="InterPro" id="IPR035965">
    <property type="entry name" value="PAS-like_dom_sf"/>
</dbReference>
<name>A0A5C4RTF9_9GAMM</name>
<evidence type="ECO:0000259" key="7">
    <source>
        <dbReference type="PROSITE" id="PS50113"/>
    </source>
</evidence>
<dbReference type="PROSITE" id="PS50887">
    <property type="entry name" value="GGDEF"/>
    <property type="match status" value="1"/>
</dbReference>
<dbReference type="PROSITE" id="PS50110">
    <property type="entry name" value="RESPONSE_REGULATORY"/>
    <property type="match status" value="1"/>
</dbReference>
<comment type="caution">
    <text evidence="10">The sequence shown here is derived from an EMBL/GenBank/DDBJ whole genome shotgun (WGS) entry which is preliminary data.</text>
</comment>
<dbReference type="GO" id="GO:0000160">
    <property type="term" value="P:phosphorelay signal transduction system"/>
    <property type="evidence" value="ECO:0007669"/>
    <property type="project" value="InterPro"/>
</dbReference>
<dbReference type="FunFam" id="3.20.20.450:FF:000001">
    <property type="entry name" value="Cyclic di-GMP phosphodiesterase yahA"/>
    <property type="match status" value="1"/>
</dbReference>
<dbReference type="PROSITE" id="PS50113">
    <property type="entry name" value="PAC"/>
    <property type="match status" value="1"/>
</dbReference>
<dbReference type="Gene3D" id="3.20.20.450">
    <property type="entry name" value="EAL domain"/>
    <property type="match status" value="1"/>
</dbReference>
<accession>A0A5C4RTF9</accession>
<dbReference type="SUPFAM" id="SSF52172">
    <property type="entry name" value="CheY-like"/>
    <property type="match status" value="1"/>
</dbReference>
<dbReference type="EMBL" id="SMDR01000002">
    <property type="protein sequence ID" value="TNJ33887.1"/>
    <property type="molecule type" value="Genomic_DNA"/>
</dbReference>
<feature type="domain" description="PAS" evidence="6">
    <location>
        <begin position="384"/>
        <end position="457"/>
    </location>
</feature>
<evidence type="ECO:0000313" key="10">
    <source>
        <dbReference type="EMBL" id="TNJ33887.1"/>
    </source>
</evidence>
<feature type="domain" description="EAL" evidence="8">
    <location>
        <begin position="682"/>
        <end position="935"/>
    </location>
</feature>
<dbReference type="Gene3D" id="3.40.50.2300">
    <property type="match status" value="1"/>
</dbReference>
<evidence type="ECO:0000259" key="6">
    <source>
        <dbReference type="PROSITE" id="PS50112"/>
    </source>
</evidence>
<keyword evidence="2" id="KW-0973">c-di-GMP</keyword>
<dbReference type="SUPFAM" id="SSF141868">
    <property type="entry name" value="EAL domain-like"/>
    <property type="match status" value="1"/>
</dbReference>
<dbReference type="CDD" id="cd00156">
    <property type="entry name" value="REC"/>
    <property type="match status" value="1"/>
</dbReference>
<dbReference type="PROSITE" id="PS50883">
    <property type="entry name" value="EAL"/>
    <property type="match status" value="1"/>
</dbReference>
<protein>
    <recommendedName>
        <fullName evidence="1">cyclic-guanylate-specific phosphodiesterase</fullName>
        <ecNumber evidence="1">3.1.4.52</ecNumber>
    </recommendedName>
</protein>
<feature type="domain" description="PAS" evidence="6">
    <location>
        <begin position="264"/>
        <end position="326"/>
    </location>
</feature>
<dbReference type="InterPro" id="IPR000700">
    <property type="entry name" value="PAS-assoc_C"/>
</dbReference>
<evidence type="ECO:0000256" key="4">
    <source>
        <dbReference type="SAM" id="MobiDB-lite"/>
    </source>
</evidence>
<dbReference type="Pfam" id="PF00072">
    <property type="entry name" value="Response_reg"/>
    <property type="match status" value="1"/>
</dbReference>
<dbReference type="InterPro" id="IPR035919">
    <property type="entry name" value="EAL_sf"/>
</dbReference>
<dbReference type="GO" id="GO:0071111">
    <property type="term" value="F:cyclic-guanylate-specific phosphodiesterase activity"/>
    <property type="evidence" value="ECO:0007669"/>
    <property type="project" value="UniProtKB-EC"/>
</dbReference>
<dbReference type="SMART" id="SM00052">
    <property type="entry name" value="EAL"/>
    <property type="match status" value="1"/>
</dbReference>
<dbReference type="OrthoDB" id="9804951at2"/>
<feature type="region of interest" description="Disordered" evidence="4">
    <location>
        <begin position="1"/>
        <end position="126"/>
    </location>
</feature>
<dbReference type="EC" id="3.1.4.52" evidence="1"/>
<keyword evidence="11" id="KW-1185">Reference proteome</keyword>
<dbReference type="Gene3D" id="3.30.450.20">
    <property type="entry name" value="PAS domain"/>
    <property type="match status" value="2"/>
</dbReference>
<feature type="compositionally biased region" description="Basic residues" evidence="4">
    <location>
        <begin position="78"/>
        <end position="90"/>
    </location>
</feature>
<dbReference type="SMART" id="SM00086">
    <property type="entry name" value="PAC"/>
    <property type="match status" value="2"/>
</dbReference>
<evidence type="ECO:0000259" key="5">
    <source>
        <dbReference type="PROSITE" id="PS50110"/>
    </source>
</evidence>
<feature type="modified residue" description="4-aspartylphosphate" evidence="3">
    <location>
        <position position="185"/>
    </location>
</feature>
<dbReference type="InterPro" id="IPR052155">
    <property type="entry name" value="Biofilm_reg_signaling"/>
</dbReference>
<dbReference type="Proteomes" id="UP000305760">
    <property type="component" value="Unassembled WGS sequence"/>
</dbReference>
<dbReference type="InterPro" id="IPR001789">
    <property type="entry name" value="Sig_transdc_resp-reg_receiver"/>
</dbReference>
<dbReference type="PANTHER" id="PTHR44757">
    <property type="entry name" value="DIGUANYLATE CYCLASE DGCP"/>
    <property type="match status" value="1"/>
</dbReference>
<evidence type="ECO:0000256" key="3">
    <source>
        <dbReference type="PROSITE-ProRule" id="PRU00169"/>
    </source>
</evidence>
<dbReference type="CDD" id="cd00130">
    <property type="entry name" value="PAS"/>
    <property type="match status" value="2"/>
</dbReference>
<dbReference type="Pfam" id="PF00990">
    <property type="entry name" value="GGDEF"/>
    <property type="match status" value="1"/>
</dbReference>
<dbReference type="CDD" id="cd01949">
    <property type="entry name" value="GGDEF"/>
    <property type="match status" value="1"/>
</dbReference>
<dbReference type="CDD" id="cd01948">
    <property type="entry name" value="EAL"/>
    <property type="match status" value="1"/>
</dbReference>
<reference evidence="10 11" key="1">
    <citation type="submission" date="2019-03" db="EMBL/GenBank/DDBJ databases">
        <title>Arenimonas daejeonensis sp. nov., isolated from compost.</title>
        <authorList>
            <person name="Jeon C.O."/>
        </authorList>
    </citation>
    <scope>NUCLEOTIDE SEQUENCE [LARGE SCALE GENOMIC DNA]</scope>
    <source>
        <strain evidence="10 11">R29</strain>
    </source>
</reference>
<dbReference type="InterPro" id="IPR000160">
    <property type="entry name" value="GGDEF_dom"/>
</dbReference>
<sequence length="935" mass="103347">MPAGQPAAFRRRWRGTDGLPAPAGRLCRRGPLPDARPDPARPQHAPQGWPRGPARTQGRSGAAPDPGGDPDHLEGRRGRQRQLPRRRQLLHHQAGQLRRADRRGAGAGPVLAADRRPSGRAGQGARVSKAPLRVLVVDDDEEDFLILRDLLADHAQERFELAWVGTLREGIEALRADRHDVYMVDYQLGPDNGMELVRQAVAEGGRHRPVIMLTGQGNPDVDREALAAGASDYLVKGAIDAEKLARSLRYAAERGRQIAEVEDSKQRYQQLFRLSPYPTWAYDRETMRFVAVNDAMVANYGYSRDELLSMSVFDIREPQEGERLKDFMAGREGATGPAGIWPHIRKDGSRLWVEISSHNLVLDGRECRMVIAKDVTAEREARERLQLLERAVESSINGVAITDANAPDLPLIYVNPAFESMTGYSAQEVVGRNCRFLQGPLRAQPELDVLREALRQQTDCNVILSNQRKDGSLFWNHLFVSPVRDDRGRVTHYVGVLNDLTERRQVEAELAFAANHDAVTGLPRFPILEAALALALDREGAVVSLFYIDIDHFHAINESMGHLIGDEALRIAAERLSAVLGGPAFLARFAGDEFVAIAPGADAKRAAELADSIRTALAKPIEGDGYRLYLTASIGISRSPEHGESGMELLRRAEAAMTRSKRQGRDVACEFSAAQMQELEDRLVLGARLRDAIARNELSLHYQPQLRAADRRITGFEALVRWHSPELGPVPPGRFIPIAEALGLMPEVGSWVMNEACRQLRAWVDQGRSGFTVAVNVSAQQLQRPDMVGMVRDALARHAVPPGMLEIELTESSLMENVERVQGRLAELKTLGVSLSLDDFGTGYSSLAYLKQFSLDKLKIDRSFVRDLPDNADDAAIARTIIAMGHQLRMVVAAEGVETEAQASFLREIGADELQGYHFGRPVAASEIEALFPRD</sequence>
<evidence type="ECO:0000259" key="9">
    <source>
        <dbReference type="PROSITE" id="PS50887"/>
    </source>
</evidence>
<dbReference type="SUPFAM" id="SSF55785">
    <property type="entry name" value="PYP-like sensor domain (PAS domain)"/>
    <property type="match status" value="2"/>
</dbReference>
<dbReference type="SUPFAM" id="SSF55073">
    <property type="entry name" value="Nucleotide cyclase"/>
    <property type="match status" value="1"/>
</dbReference>
<feature type="domain" description="PAC" evidence="7">
    <location>
        <begin position="458"/>
        <end position="512"/>
    </location>
</feature>
<dbReference type="InterPro" id="IPR001610">
    <property type="entry name" value="PAC"/>
</dbReference>
<keyword evidence="3" id="KW-0597">Phosphoprotein</keyword>
<dbReference type="Pfam" id="PF00563">
    <property type="entry name" value="EAL"/>
    <property type="match status" value="1"/>
</dbReference>
<dbReference type="Pfam" id="PF13426">
    <property type="entry name" value="PAS_9"/>
    <property type="match status" value="2"/>
</dbReference>
<dbReference type="SMART" id="SM00267">
    <property type="entry name" value="GGDEF"/>
    <property type="match status" value="1"/>
</dbReference>
<evidence type="ECO:0000313" key="11">
    <source>
        <dbReference type="Proteomes" id="UP000305760"/>
    </source>
</evidence>
<dbReference type="PROSITE" id="PS50112">
    <property type="entry name" value="PAS"/>
    <property type="match status" value="2"/>
</dbReference>
<dbReference type="Gene3D" id="3.30.70.270">
    <property type="match status" value="1"/>
</dbReference>
<dbReference type="SMART" id="SM00091">
    <property type="entry name" value="PAS"/>
    <property type="match status" value="2"/>
</dbReference>
<dbReference type="NCBIfam" id="TIGR00229">
    <property type="entry name" value="sensory_box"/>
    <property type="match status" value="2"/>
</dbReference>
<evidence type="ECO:0000259" key="8">
    <source>
        <dbReference type="PROSITE" id="PS50883"/>
    </source>
</evidence>
<dbReference type="AlphaFoldDB" id="A0A5C4RTF9"/>
<dbReference type="InterPro" id="IPR011006">
    <property type="entry name" value="CheY-like_superfamily"/>
</dbReference>
<gene>
    <name evidence="10" type="ORF">E1B00_11195</name>
</gene>
<proteinExistence type="predicted"/>
<dbReference type="InterPro" id="IPR029787">
    <property type="entry name" value="Nucleotide_cyclase"/>
</dbReference>
<dbReference type="InterPro" id="IPR043128">
    <property type="entry name" value="Rev_trsase/Diguanyl_cyclase"/>
</dbReference>
<dbReference type="PANTHER" id="PTHR44757:SF2">
    <property type="entry name" value="BIOFILM ARCHITECTURE MAINTENANCE PROTEIN MBAA"/>
    <property type="match status" value="1"/>
</dbReference>
<evidence type="ECO:0000256" key="2">
    <source>
        <dbReference type="ARBA" id="ARBA00022636"/>
    </source>
</evidence>
<feature type="domain" description="Response regulatory" evidence="5">
    <location>
        <begin position="133"/>
        <end position="251"/>
    </location>
</feature>
<dbReference type="SMART" id="SM00448">
    <property type="entry name" value="REC"/>
    <property type="match status" value="1"/>
</dbReference>
<evidence type="ECO:0000256" key="1">
    <source>
        <dbReference type="ARBA" id="ARBA00012282"/>
    </source>
</evidence>